<dbReference type="PANTHER" id="PTHR43395:SF1">
    <property type="entry name" value="CHEMOTAXIS PROTEIN CHEA"/>
    <property type="match status" value="1"/>
</dbReference>
<dbReference type="InterPro" id="IPR004358">
    <property type="entry name" value="Sig_transdc_His_kin-like_C"/>
</dbReference>
<comment type="caution">
    <text evidence="8">The sequence shown here is derived from an EMBL/GenBank/DDBJ whole genome shotgun (WGS) entry which is preliminary data.</text>
</comment>
<dbReference type="PANTHER" id="PTHR43395">
    <property type="entry name" value="SENSOR HISTIDINE KINASE CHEA"/>
    <property type="match status" value="1"/>
</dbReference>
<organism evidence="8 9">
    <name type="scientific">Candidatus Ozemobacter sibiricus</name>
    <dbReference type="NCBI Taxonomy" id="2268124"/>
    <lineage>
        <taxon>Bacteria</taxon>
        <taxon>Candidatus Ozemobacteria</taxon>
        <taxon>Candidatus Ozemobacterales</taxon>
        <taxon>Candidatus Ozemobacteraceae</taxon>
        <taxon>Candidatus Ozemobacter</taxon>
    </lineage>
</organism>
<comment type="catalytic activity">
    <reaction evidence="1">
        <text>ATP + protein L-histidine = ADP + protein N-phospho-L-histidine.</text>
        <dbReference type="EC" id="2.7.13.3"/>
    </reaction>
</comment>
<dbReference type="SUPFAM" id="SSF50341">
    <property type="entry name" value="CheW-like"/>
    <property type="match status" value="1"/>
</dbReference>
<feature type="domain" description="CheW-like" evidence="7">
    <location>
        <begin position="244"/>
        <end position="381"/>
    </location>
</feature>
<dbReference type="InterPro" id="IPR005467">
    <property type="entry name" value="His_kinase_dom"/>
</dbReference>
<evidence type="ECO:0000256" key="3">
    <source>
        <dbReference type="ARBA" id="ARBA00022553"/>
    </source>
</evidence>
<dbReference type="GO" id="GO:0000155">
    <property type="term" value="F:phosphorelay sensor kinase activity"/>
    <property type="evidence" value="ECO:0007669"/>
    <property type="project" value="InterPro"/>
</dbReference>
<evidence type="ECO:0000259" key="6">
    <source>
        <dbReference type="PROSITE" id="PS50109"/>
    </source>
</evidence>
<dbReference type="PROSITE" id="PS50851">
    <property type="entry name" value="CHEW"/>
    <property type="match status" value="1"/>
</dbReference>
<dbReference type="GO" id="GO:0006935">
    <property type="term" value="P:chemotaxis"/>
    <property type="evidence" value="ECO:0007669"/>
    <property type="project" value="InterPro"/>
</dbReference>
<name>A0A367Z935_9BACT</name>
<dbReference type="SMART" id="SM01231">
    <property type="entry name" value="H-kinase_dim"/>
    <property type="match status" value="1"/>
</dbReference>
<sequence>MRRLDDLMNLVGELVINRTRLQDIGAAHKLKDLNETLTRVSQISSALQTVVMQVRMVPIDQVFDRFPRMVRDLAKKLNKKINLELEGRETEMDRTVIDEIGDPMVHLIRNAIDHGIEKPEERIARGKPDTGTITLIARHEGNNVIIEVRDDGRGIDPAIVGPLAVERGIWTQEQLDKMPPEEIIKAIFLPGFSTAKEVSDLSGRGVGMDAVKSKLDELNGSLEVESKVGEGTRVIIKLPLSLAILPALMVKVGPETFAIPLGSVQETMDITKADINIVQHQEVTLLRGEVLPIIRLRNLLQVPTPPDYKEKEEELSIVVCASGERRGGFMVDELLGQQEIVIKSLGNLLGGLPGIMGATMRGDGSIALILDIPSFLQMKGASIQ</sequence>
<dbReference type="InterPro" id="IPR036890">
    <property type="entry name" value="HATPase_C_sf"/>
</dbReference>
<evidence type="ECO:0000256" key="2">
    <source>
        <dbReference type="ARBA" id="ARBA00012438"/>
    </source>
</evidence>
<dbReference type="Gene3D" id="3.30.565.10">
    <property type="entry name" value="Histidine kinase-like ATPase, C-terminal domain"/>
    <property type="match status" value="1"/>
</dbReference>
<dbReference type="InterPro" id="IPR036097">
    <property type="entry name" value="HisK_dim/P_sf"/>
</dbReference>
<dbReference type="EMBL" id="QOQW01000043">
    <property type="protein sequence ID" value="RCK74628.1"/>
    <property type="molecule type" value="Genomic_DNA"/>
</dbReference>
<dbReference type="InterPro" id="IPR037006">
    <property type="entry name" value="CheA-like_homodim_sf"/>
</dbReference>
<dbReference type="Gene3D" id="2.30.30.40">
    <property type="entry name" value="SH3 Domains"/>
    <property type="match status" value="1"/>
</dbReference>
<keyword evidence="3" id="KW-0597">Phosphoprotein</keyword>
<dbReference type="FunFam" id="3.30.565.10:FF:000016">
    <property type="entry name" value="Chemotaxis protein CheA, putative"/>
    <property type="match status" value="1"/>
</dbReference>
<dbReference type="Pfam" id="PF02895">
    <property type="entry name" value="H-kinase_dim"/>
    <property type="match status" value="1"/>
</dbReference>
<reference evidence="8 9" key="1">
    <citation type="submission" date="2018-05" db="EMBL/GenBank/DDBJ databases">
        <title>A metagenomic window into the 2 km-deep terrestrial subsurface aquifer revealed taxonomically and functionally diverse microbial community comprising novel uncultured bacterial lineages.</title>
        <authorList>
            <person name="Kadnikov V.V."/>
            <person name="Mardanov A.V."/>
            <person name="Beletsky A.V."/>
            <person name="Banks D."/>
            <person name="Pimenov N.V."/>
            <person name="Frank Y.A."/>
            <person name="Karnachuk O.V."/>
            <person name="Ravin N.V."/>
        </authorList>
    </citation>
    <scope>NUCLEOTIDE SEQUENCE [LARGE SCALE GENOMIC DNA]</scope>
    <source>
        <strain evidence="8">BY5</strain>
    </source>
</reference>
<dbReference type="Pfam" id="PF01584">
    <property type="entry name" value="CheW"/>
    <property type="match status" value="1"/>
</dbReference>
<dbReference type="SUPFAM" id="SSF47384">
    <property type="entry name" value="Homodimeric domain of signal transducing histidine kinase"/>
    <property type="match status" value="1"/>
</dbReference>
<dbReference type="CDD" id="cd00731">
    <property type="entry name" value="CheA_reg"/>
    <property type="match status" value="1"/>
</dbReference>
<evidence type="ECO:0000256" key="5">
    <source>
        <dbReference type="ARBA" id="ARBA00022777"/>
    </source>
</evidence>
<dbReference type="SMART" id="SM00260">
    <property type="entry name" value="CheW"/>
    <property type="match status" value="1"/>
</dbReference>
<evidence type="ECO:0000259" key="7">
    <source>
        <dbReference type="PROSITE" id="PS50851"/>
    </source>
</evidence>
<dbReference type="GO" id="GO:0005737">
    <property type="term" value="C:cytoplasm"/>
    <property type="evidence" value="ECO:0007669"/>
    <property type="project" value="InterPro"/>
</dbReference>
<dbReference type="PROSITE" id="PS50109">
    <property type="entry name" value="HIS_KIN"/>
    <property type="match status" value="1"/>
</dbReference>
<evidence type="ECO:0000313" key="9">
    <source>
        <dbReference type="Proteomes" id="UP000252355"/>
    </source>
</evidence>
<proteinExistence type="predicted"/>
<dbReference type="PRINTS" id="PR00344">
    <property type="entry name" value="BCTRLSENSOR"/>
</dbReference>
<dbReference type="SMART" id="SM00387">
    <property type="entry name" value="HATPase_c"/>
    <property type="match status" value="1"/>
</dbReference>
<dbReference type="InterPro" id="IPR004105">
    <property type="entry name" value="CheA-like_dim"/>
</dbReference>
<dbReference type="SUPFAM" id="SSF55874">
    <property type="entry name" value="ATPase domain of HSP90 chaperone/DNA topoisomerase II/histidine kinase"/>
    <property type="match status" value="1"/>
</dbReference>
<dbReference type="Pfam" id="PF02518">
    <property type="entry name" value="HATPase_c"/>
    <property type="match status" value="1"/>
</dbReference>
<evidence type="ECO:0000313" key="8">
    <source>
        <dbReference type="EMBL" id="RCK74628.1"/>
    </source>
</evidence>
<feature type="domain" description="Histidine kinase" evidence="6">
    <location>
        <begin position="27"/>
        <end position="242"/>
    </location>
</feature>
<keyword evidence="4" id="KW-0808">Transferase</keyword>
<dbReference type="FunFam" id="2.30.30.40:FF:000048">
    <property type="entry name" value="Chemotaxis protein CheA, putative"/>
    <property type="match status" value="1"/>
</dbReference>
<accession>A0A367Z935</accession>
<dbReference type="InterPro" id="IPR036061">
    <property type="entry name" value="CheW-like_dom_sf"/>
</dbReference>
<dbReference type="Proteomes" id="UP000252355">
    <property type="component" value="Unassembled WGS sequence"/>
</dbReference>
<dbReference type="InterPro" id="IPR002545">
    <property type="entry name" value="CheW-lke_dom"/>
</dbReference>
<keyword evidence="5 8" id="KW-0418">Kinase</keyword>
<dbReference type="CDD" id="cd16916">
    <property type="entry name" value="HATPase_CheA-like"/>
    <property type="match status" value="1"/>
</dbReference>
<dbReference type="EC" id="2.7.13.3" evidence="2"/>
<evidence type="ECO:0000256" key="4">
    <source>
        <dbReference type="ARBA" id="ARBA00022679"/>
    </source>
</evidence>
<dbReference type="AlphaFoldDB" id="A0A367Z935"/>
<dbReference type="InterPro" id="IPR051315">
    <property type="entry name" value="Bact_Chemotaxis_CheA"/>
</dbReference>
<dbReference type="Gene3D" id="1.10.287.560">
    <property type="entry name" value="Histidine kinase CheA-like, homodimeric domain"/>
    <property type="match status" value="1"/>
</dbReference>
<evidence type="ECO:0000256" key="1">
    <source>
        <dbReference type="ARBA" id="ARBA00000085"/>
    </source>
</evidence>
<protein>
    <recommendedName>
        <fullName evidence="2">histidine kinase</fullName>
        <ecNumber evidence="2">2.7.13.3</ecNumber>
    </recommendedName>
</protein>
<gene>
    <name evidence="8" type="ORF">OZSIB_0115</name>
</gene>
<dbReference type="InterPro" id="IPR003594">
    <property type="entry name" value="HATPase_dom"/>
</dbReference>